<comment type="subcellular location">
    <subcellularLocation>
        <location evidence="1">Cell membrane</location>
        <topology evidence="1">Single-pass membrane protein</topology>
    </subcellularLocation>
    <subcellularLocation>
        <location evidence="7">Cell membrane</location>
        <topology evidence="7">Single-pass type II membrane protein</topology>
    </subcellularLocation>
</comment>
<dbReference type="Proteomes" id="UP001199919">
    <property type="component" value="Unassembled WGS sequence"/>
</dbReference>
<reference evidence="9 10" key="1">
    <citation type="submission" date="2021-12" db="EMBL/GenBank/DDBJ databases">
        <title>Mucilaginibacter roseus genome.</title>
        <authorList>
            <person name="Ferreira J.R."/>
            <person name="Newman J.D."/>
        </authorList>
    </citation>
    <scope>NUCLEOTIDE SEQUENCE [LARGE SCALE GENOMIC DNA]</scope>
    <source>
        <strain evidence="9 10">LMG 28454</strain>
    </source>
</reference>
<evidence type="ECO:0000313" key="10">
    <source>
        <dbReference type="Proteomes" id="UP001199919"/>
    </source>
</evidence>
<evidence type="ECO:0000256" key="3">
    <source>
        <dbReference type="ARBA" id="ARBA00022475"/>
    </source>
</evidence>
<dbReference type="InterPro" id="IPR003400">
    <property type="entry name" value="ExbD"/>
</dbReference>
<evidence type="ECO:0000256" key="6">
    <source>
        <dbReference type="ARBA" id="ARBA00023136"/>
    </source>
</evidence>
<dbReference type="RefSeq" id="WP_232178175.1">
    <property type="nucleotide sequence ID" value="NZ_JAJPWV010000004.1"/>
</dbReference>
<evidence type="ECO:0000256" key="1">
    <source>
        <dbReference type="ARBA" id="ARBA00004162"/>
    </source>
</evidence>
<keyword evidence="4 7" id="KW-0812">Transmembrane</keyword>
<keyword evidence="3" id="KW-1003">Cell membrane</keyword>
<keyword evidence="7" id="KW-0813">Transport</keyword>
<accession>A0ABS8U4V5</accession>
<evidence type="ECO:0000256" key="2">
    <source>
        <dbReference type="ARBA" id="ARBA00005811"/>
    </source>
</evidence>
<name>A0ABS8U4V5_9SPHI</name>
<evidence type="ECO:0000256" key="7">
    <source>
        <dbReference type="RuleBase" id="RU003879"/>
    </source>
</evidence>
<dbReference type="PANTHER" id="PTHR30558">
    <property type="entry name" value="EXBD MEMBRANE COMPONENT OF PMF-DRIVEN MACROMOLECULE IMPORT SYSTEM"/>
    <property type="match status" value="1"/>
</dbReference>
<sequence>MAELNTSAAGSGRKGTRKRASTRVDLTAMVDLAFLLITFFIMTTTLSKPKIMAIAMPDDPGDDTELLVSENRTLTVCLGKDNKALWYLGRAEQPILKPTVAGYGKNGVRKALLDARAYVRKNYGKTLMVIVKPADSSKYENLVNTIDELDITQVPAYAIADIAPQDNAVEAKWHLLKL</sequence>
<gene>
    <name evidence="9" type="ORF">LT679_13720</name>
</gene>
<keyword evidence="5 8" id="KW-1133">Transmembrane helix</keyword>
<proteinExistence type="inferred from homology"/>
<comment type="similarity">
    <text evidence="2 7">Belongs to the ExbD/TolR family.</text>
</comment>
<evidence type="ECO:0000313" key="9">
    <source>
        <dbReference type="EMBL" id="MCD8741667.1"/>
    </source>
</evidence>
<dbReference type="Pfam" id="PF02472">
    <property type="entry name" value="ExbD"/>
    <property type="match status" value="1"/>
</dbReference>
<keyword evidence="7" id="KW-0653">Protein transport</keyword>
<organism evidence="9 10">
    <name type="scientific">Mucilaginibacter roseus</name>
    <dbReference type="NCBI Taxonomy" id="1528868"/>
    <lineage>
        <taxon>Bacteria</taxon>
        <taxon>Pseudomonadati</taxon>
        <taxon>Bacteroidota</taxon>
        <taxon>Sphingobacteriia</taxon>
        <taxon>Sphingobacteriales</taxon>
        <taxon>Sphingobacteriaceae</taxon>
        <taxon>Mucilaginibacter</taxon>
    </lineage>
</organism>
<dbReference type="PANTHER" id="PTHR30558:SF3">
    <property type="entry name" value="BIOPOLYMER TRANSPORT PROTEIN EXBD-RELATED"/>
    <property type="match status" value="1"/>
</dbReference>
<feature type="transmembrane region" description="Helical" evidence="8">
    <location>
        <begin position="26"/>
        <end position="46"/>
    </location>
</feature>
<keyword evidence="6 8" id="KW-0472">Membrane</keyword>
<evidence type="ECO:0000256" key="5">
    <source>
        <dbReference type="ARBA" id="ARBA00022989"/>
    </source>
</evidence>
<evidence type="ECO:0000256" key="4">
    <source>
        <dbReference type="ARBA" id="ARBA00022692"/>
    </source>
</evidence>
<evidence type="ECO:0000256" key="8">
    <source>
        <dbReference type="SAM" id="Phobius"/>
    </source>
</evidence>
<comment type="caution">
    <text evidence="9">The sequence shown here is derived from an EMBL/GenBank/DDBJ whole genome shotgun (WGS) entry which is preliminary data.</text>
</comment>
<dbReference type="EMBL" id="JAJPWV010000004">
    <property type="protein sequence ID" value="MCD8741667.1"/>
    <property type="molecule type" value="Genomic_DNA"/>
</dbReference>
<protein>
    <submittedName>
        <fullName evidence="9">Biopolymer transporter ExbD</fullName>
    </submittedName>
</protein>
<keyword evidence="10" id="KW-1185">Reference proteome</keyword>